<evidence type="ECO:0000256" key="1">
    <source>
        <dbReference type="ARBA" id="ARBA00007118"/>
    </source>
</evidence>
<reference evidence="4 5" key="1">
    <citation type="submission" date="2019-07" db="EMBL/GenBank/DDBJ databases">
        <title>Genome sequencing of 100 strains of the haloalkaliphilic chemolithoautotrophic sulfur-oxidizing bacterium Thioalkalivibrio.</title>
        <authorList>
            <person name="Muyzer G."/>
        </authorList>
    </citation>
    <scope>NUCLEOTIDE SEQUENCE [LARGE SCALE GENOMIC DNA]</scope>
    <source>
        <strain evidence="4 5">ASO4-4</strain>
    </source>
</reference>
<gene>
    <name evidence="4" type="ORF">LZ24_01376</name>
</gene>
<evidence type="ECO:0000259" key="3">
    <source>
        <dbReference type="Pfam" id="PF00881"/>
    </source>
</evidence>
<keyword evidence="2" id="KW-0560">Oxidoreductase</keyword>
<dbReference type="RefSeq" id="WP_144683865.1">
    <property type="nucleotide sequence ID" value="NZ_VLLC01000008.1"/>
</dbReference>
<dbReference type="SUPFAM" id="SSF55469">
    <property type="entry name" value="FMN-dependent nitroreductase-like"/>
    <property type="match status" value="1"/>
</dbReference>
<dbReference type="PANTHER" id="PTHR43673:SF10">
    <property type="entry name" value="NADH DEHYDROGENASE_NAD(P)H NITROREDUCTASE XCC3605-RELATED"/>
    <property type="match status" value="1"/>
</dbReference>
<dbReference type="Gene3D" id="3.40.109.10">
    <property type="entry name" value="NADH Oxidase"/>
    <property type="match status" value="1"/>
</dbReference>
<keyword evidence="5" id="KW-1185">Reference proteome</keyword>
<organism evidence="4 5">
    <name type="scientific">Desulfobotulus alkaliphilus</name>
    <dbReference type="NCBI Taxonomy" id="622671"/>
    <lineage>
        <taxon>Bacteria</taxon>
        <taxon>Pseudomonadati</taxon>
        <taxon>Thermodesulfobacteriota</taxon>
        <taxon>Desulfobacteria</taxon>
        <taxon>Desulfobacterales</taxon>
        <taxon>Desulfobacteraceae</taxon>
        <taxon>Desulfobotulus</taxon>
    </lineage>
</organism>
<dbReference type="InterPro" id="IPR023312">
    <property type="entry name" value="Put_nitroreductase_C_bac"/>
</dbReference>
<dbReference type="GO" id="GO:0016491">
    <property type="term" value="F:oxidoreductase activity"/>
    <property type="evidence" value="ECO:0007669"/>
    <property type="project" value="UniProtKB-KW"/>
</dbReference>
<dbReference type="CDD" id="cd02062">
    <property type="entry name" value="Nitro_FMN_reductase"/>
    <property type="match status" value="1"/>
</dbReference>
<dbReference type="AlphaFoldDB" id="A0A562RVZ7"/>
<dbReference type="EMBL" id="VLLC01000008">
    <property type="protein sequence ID" value="TWI73287.1"/>
    <property type="molecule type" value="Genomic_DNA"/>
</dbReference>
<protein>
    <submittedName>
        <fullName evidence="4">Nitroreductase</fullName>
    </submittedName>
</protein>
<dbReference type="PANTHER" id="PTHR43673">
    <property type="entry name" value="NAD(P)H NITROREDUCTASE YDGI-RELATED"/>
    <property type="match status" value="1"/>
</dbReference>
<evidence type="ECO:0000313" key="4">
    <source>
        <dbReference type="EMBL" id="TWI73287.1"/>
    </source>
</evidence>
<evidence type="ECO:0000256" key="2">
    <source>
        <dbReference type="ARBA" id="ARBA00023002"/>
    </source>
</evidence>
<proteinExistence type="inferred from homology"/>
<dbReference type="Gene3D" id="2.20.180.10">
    <property type="entry name" value="putative fmn-dependent nitroreductase like domains"/>
    <property type="match status" value="1"/>
</dbReference>
<comment type="caution">
    <text evidence="4">The sequence shown here is derived from an EMBL/GenBank/DDBJ whole genome shotgun (WGS) entry which is preliminary data.</text>
</comment>
<dbReference type="InterPro" id="IPR029479">
    <property type="entry name" value="Nitroreductase"/>
</dbReference>
<dbReference type="InterPro" id="IPR000415">
    <property type="entry name" value="Nitroreductase-like"/>
</dbReference>
<sequence>MFRDLVEKSRSIRRFAEEEAIPAATLEGLVELARFTPSAGNLQALRFRPVTDATEKEAVFQALGWAAYLKDWPGPAAGQRPAAYIVICGPVKGTAFLLCDLGIAAQTMALGAAEKGLGTCMLGSMDKKALHRVLHIPEDLEVLLVLALGKPGETVVVDTMEEGDSVQYWRDGADVHHVPKRPLAELLLP</sequence>
<evidence type="ECO:0000313" key="5">
    <source>
        <dbReference type="Proteomes" id="UP000318307"/>
    </source>
</evidence>
<accession>A0A562RVZ7</accession>
<comment type="similarity">
    <text evidence="1">Belongs to the nitroreductase family.</text>
</comment>
<feature type="domain" description="Nitroreductase" evidence="3">
    <location>
        <begin position="10"/>
        <end position="150"/>
    </location>
</feature>
<name>A0A562RVZ7_9BACT</name>
<dbReference type="Pfam" id="PF00881">
    <property type="entry name" value="Nitroreductase"/>
    <property type="match status" value="1"/>
</dbReference>
<dbReference type="Proteomes" id="UP000318307">
    <property type="component" value="Unassembled WGS sequence"/>
</dbReference>
<dbReference type="OrthoDB" id="9804207at2"/>